<organism evidence="4 5">
    <name type="scientific">Streptococcus sanguinis SK1087</name>
    <dbReference type="NCBI Taxonomy" id="888824"/>
    <lineage>
        <taxon>Bacteria</taxon>
        <taxon>Bacillati</taxon>
        <taxon>Bacillota</taxon>
        <taxon>Bacilli</taxon>
        <taxon>Lactobacillales</taxon>
        <taxon>Streptococcaceae</taxon>
        <taxon>Streptococcus</taxon>
    </lineage>
</organism>
<protein>
    <recommendedName>
        <fullName evidence="2">UDP-glucose 4-epimerase</fullName>
    </recommendedName>
</protein>
<dbReference type="SUPFAM" id="SSF51735">
    <property type="entry name" value="NAD(P)-binding Rossmann-fold domains"/>
    <property type="match status" value="1"/>
</dbReference>
<dbReference type="Proteomes" id="UP000003378">
    <property type="component" value="Unassembled WGS sequence"/>
</dbReference>
<keyword evidence="3" id="KW-0299">Galactose metabolism</keyword>
<sequence length="103" mass="11357">MADAHILAVEHLRASQPSDAFNLGSSTGFSNLQIVEAARKVTGHPIPLEIAERRPGDPDTLIASSEKARNVLGWQPKFDNIETIIETAWKWHSSHPNGYDDRG</sequence>
<keyword evidence="4" id="KW-0413">Isomerase</keyword>
<evidence type="ECO:0000313" key="5">
    <source>
        <dbReference type="Proteomes" id="UP000003378"/>
    </source>
</evidence>
<reference evidence="4 5" key="1">
    <citation type="submission" date="2011-03" db="EMBL/GenBank/DDBJ databases">
        <authorList>
            <person name="Muzny D."/>
            <person name="Qin X."/>
            <person name="Deng J."/>
            <person name="Jiang H."/>
            <person name="Liu Y."/>
            <person name="Qu J."/>
            <person name="Song X.-Z."/>
            <person name="Zhang L."/>
            <person name="Thornton R."/>
            <person name="Coyle M."/>
            <person name="Francisco L."/>
            <person name="Jackson L."/>
            <person name="Javaid M."/>
            <person name="Korchina V."/>
            <person name="Kovar C."/>
            <person name="Mata R."/>
            <person name="Mathew T."/>
            <person name="Ngo R."/>
            <person name="Nguyen L."/>
            <person name="Nguyen N."/>
            <person name="Okwuonu G."/>
            <person name="Ongeri F."/>
            <person name="Pham C."/>
            <person name="Simmons D."/>
            <person name="Wilczek-Boney K."/>
            <person name="Hale W."/>
            <person name="Jakkamsetti A."/>
            <person name="Pham P."/>
            <person name="Ruth R."/>
            <person name="San Lucas F."/>
            <person name="Warren J."/>
            <person name="Zhang J."/>
            <person name="Zhao Z."/>
            <person name="Zhou C."/>
            <person name="Zhu D."/>
            <person name="Lee S."/>
            <person name="Bess C."/>
            <person name="Blankenburg K."/>
            <person name="Forbes L."/>
            <person name="Fu Q."/>
            <person name="Gubbala S."/>
            <person name="Hirani K."/>
            <person name="Jayaseelan J.C."/>
            <person name="Lara F."/>
            <person name="Munidasa M."/>
            <person name="Palculict T."/>
            <person name="Patil S."/>
            <person name="Pu L.-L."/>
            <person name="Saada N."/>
            <person name="Tang L."/>
            <person name="Weissenberger G."/>
            <person name="Zhu Y."/>
            <person name="Hemphill L."/>
            <person name="Shang Y."/>
            <person name="Youmans B."/>
            <person name="Ayvaz T."/>
            <person name="Ross M."/>
            <person name="Santibanez J."/>
            <person name="Aqrawi P."/>
            <person name="Gross S."/>
            <person name="Joshi V."/>
            <person name="Fowler G."/>
            <person name="Nazareth L."/>
            <person name="Reid J."/>
            <person name="Worley K."/>
            <person name="Petrosino J."/>
            <person name="Highlander S."/>
            <person name="Gibbs R."/>
        </authorList>
    </citation>
    <scope>NUCLEOTIDE SEQUENCE [LARGE SCALE GENOMIC DNA]</scope>
    <source>
        <strain evidence="4 5">SK1087</strain>
    </source>
</reference>
<dbReference type="PATRIC" id="fig|888824.3.peg.791"/>
<dbReference type="GO" id="GO:0006012">
    <property type="term" value="P:galactose metabolic process"/>
    <property type="evidence" value="ECO:0007669"/>
    <property type="project" value="UniProtKB-KW"/>
</dbReference>
<comment type="caution">
    <text evidence="4">The sequence shown here is derived from an EMBL/GenBank/DDBJ whole genome shotgun (WGS) entry which is preliminary data.</text>
</comment>
<evidence type="ECO:0000256" key="2">
    <source>
        <dbReference type="ARBA" id="ARBA00018569"/>
    </source>
</evidence>
<accession>F3SI39</accession>
<dbReference type="Gene3D" id="3.90.25.10">
    <property type="entry name" value="UDP-galactose 4-epimerase, domain 1"/>
    <property type="match status" value="1"/>
</dbReference>
<dbReference type="HOGENOM" id="CLU_007383_20_1_9"/>
<dbReference type="AlphaFoldDB" id="F3SI39"/>
<dbReference type="EMBL" id="AFDP01000010">
    <property type="protein sequence ID" value="EGG40175.1"/>
    <property type="molecule type" value="Genomic_DNA"/>
</dbReference>
<name>F3SI39_STRSA</name>
<evidence type="ECO:0000313" key="4">
    <source>
        <dbReference type="EMBL" id="EGG40175.1"/>
    </source>
</evidence>
<dbReference type="PANTHER" id="PTHR43725">
    <property type="entry name" value="UDP-GLUCOSE 4-EPIMERASE"/>
    <property type="match status" value="1"/>
</dbReference>
<proteinExistence type="inferred from homology"/>
<dbReference type="InterPro" id="IPR036291">
    <property type="entry name" value="NAD(P)-bd_dom_sf"/>
</dbReference>
<evidence type="ECO:0000256" key="3">
    <source>
        <dbReference type="ARBA" id="ARBA00023144"/>
    </source>
</evidence>
<comment type="similarity">
    <text evidence="1">Belongs to the NAD(P)-dependent epimerase/dehydratase family.</text>
</comment>
<dbReference type="PANTHER" id="PTHR43725:SF53">
    <property type="entry name" value="UDP-ARABINOSE 4-EPIMERASE 1"/>
    <property type="match status" value="1"/>
</dbReference>
<keyword evidence="3" id="KW-0119">Carbohydrate metabolism</keyword>
<dbReference type="GO" id="GO:0016853">
    <property type="term" value="F:isomerase activity"/>
    <property type="evidence" value="ECO:0007669"/>
    <property type="project" value="UniProtKB-KW"/>
</dbReference>
<gene>
    <name evidence="4" type="primary">galE</name>
    <name evidence="4" type="ORF">HMPREF9397_0811</name>
</gene>
<evidence type="ECO:0000256" key="1">
    <source>
        <dbReference type="ARBA" id="ARBA00007637"/>
    </source>
</evidence>